<evidence type="ECO:0000256" key="1">
    <source>
        <dbReference type="SAM" id="MobiDB-lite"/>
    </source>
</evidence>
<sequence length="98" mass="11444">MKKSISRQRVYAAKIRNVLNLMIQMQTRPMHVHVISKELQVTERTAYRYLAMFNELGYKLNRTTYGAYTIIQNDSSNNSISAPVANRTRPARRINQNK</sequence>
<feature type="region of interest" description="Disordered" evidence="1">
    <location>
        <begin position="75"/>
        <end position="98"/>
    </location>
</feature>
<organism evidence="2">
    <name type="scientific">uncultured Caudovirales phage</name>
    <dbReference type="NCBI Taxonomy" id="2100421"/>
    <lineage>
        <taxon>Viruses</taxon>
        <taxon>Duplodnaviria</taxon>
        <taxon>Heunggongvirae</taxon>
        <taxon>Uroviricota</taxon>
        <taxon>Caudoviricetes</taxon>
        <taxon>Peduoviridae</taxon>
        <taxon>Maltschvirus</taxon>
        <taxon>Maltschvirus maltsch</taxon>
    </lineage>
</organism>
<reference evidence="2" key="1">
    <citation type="submission" date="2020-05" db="EMBL/GenBank/DDBJ databases">
        <authorList>
            <person name="Chiriac C."/>
            <person name="Salcher M."/>
            <person name="Ghai R."/>
            <person name="Kavagutti S V."/>
        </authorList>
    </citation>
    <scope>NUCLEOTIDE SEQUENCE</scope>
</reference>
<accession>A0A6J5R135</accession>
<evidence type="ECO:0000313" key="2">
    <source>
        <dbReference type="EMBL" id="CAB4188356.1"/>
    </source>
</evidence>
<gene>
    <name evidence="2" type="ORF">UFOVP1175_16</name>
</gene>
<protein>
    <submittedName>
        <fullName evidence="2">Uncharacterized protein</fullName>
    </submittedName>
</protein>
<proteinExistence type="predicted"/>
<name>A0A6J5R135_9CAUD</name>
<dbReference type="EMBL" id="LR797129">
    <property type="protein sequence ID" value="CAB4188356.1"/>
    <property type="molecule type" value="Genomic_DNA"/>
</dbReference>